<dbReference type="Gene3D" id="1.10.1760.20">
    <property type="match status" value="1"/>
</dbReference>
<feature type="transmembrane region" description="Helical" evidence="1">
    <location>
        <begin position="20"/>
        <end position="41"/>
    </location>
</feature>
<feature type="transmembrane region" description="Helical" evidence="1">
    <location>
        <begin position="92"/>
        <end position="114"/>
    </location>
</feature>
<keyword evidence="1" id="KW-0472">Membrane</keyword>
<dbReference type="GO" id="GO:0022857">
    <property type="term" value="F:transmembrane transporter activity"/>
    <property type="evidence" value="ECO:0007669"/>
    <property type="project" value="InterPro"/>
</dbReference>
<evidence type="ECO:0000313" key="3">
    <source>
        <dbReference type="Proteomes" id="UP000029628"/>
    </source>
</evidence>
<dbReference type="Proteomes" id="UP000029628">
    <property type="component" value="Unassembled WGS sequence"/>
</dbReference>
<dbReference type="AlphaFoldDB" id="A0A096AJ98"/>
<feature type="transmembrane region" description="Helical" evidence="1">
    <location>
        <begin position="169"/>
        <end position="194"/>
    </location>
</feature>
<accession>A0A096AJ98</accession>
<dbReference type="InterPro" id="IPR024529">
    <property type="entry name" value="ECF_trnsprt_substrate-spec"/>
</dbReference>
<sequence length="202" mass="21517">MDAGQSMGSKTVGRLTVREMTIIALLSAITIVLGLTGYGIINIPPLSVTTLHIPTLIAALVEGPKVGMLVGFVFGCYSLYANFTAPNILSPIFLNPLVSVVPRVIFPLLAFLIFKSIFFKDVKFRLLVAAFLGTCIHTALVMGTIFFLFGQTFAQLTHATMENVGMVILGLSVSHGLPEAIAAAVIVTPIAIALRKTLGKDK</sequence>
<protein>
    <submittedName>
        <fullName evidence="2">Membrane protein</fullName>
    </submittedName>
</protein>
<organism evidence="2 3">
    <name type="scientific">Veillonella montpellierensis DNF00314</name>
    <dbReference type="NCBI Taxonomy" id="1401067"/>
    <lineage>
        <taxon>Bacteria</taxon>
        <taxon>Bacillati</taxon>
        <taxon>Bacillota</taxon>
        <taxon>Negativicutes</taxon>
        <taxon>Veillonellales</taxon>
        <taxon>Veillonellaceae</taxon>
        <taxon>Veillonella</taxon>
    </lineage>
</organism>
<keyword evidence="3" id="KW-1185">Reference proteome</keyword>
<name>A0A096AJ98_9FIRM</name>
<keyword evidence="1" id="KW-0812">Transmembrane</keyword>
<dbReference type="EMBL" id="JRNT01000024">
    <property type="protein sequence ID" value="KGF46900.1"/>
    <property type="molecule type" value="Genomic_DNA"/>
</dbReference>
<gene>
    <name evidence="2" type="ORF">HMPREF0872_06590</name>
</gene>
<feature type="transmembrane region" description="Helical" evidence="1">
    <location>
        <begin position="126"/>
        <end position="149"/>
    </location>
</feature>
<feature type="transmembrane region" description="Helical" evidence="1">
    <location>
        <begin position="53"/>
        <end position="80"/>
    </location>
</feature>
<evidence type="ECO:0000313" key="2">
    <source>
        <dbReference type="EMBL" id="KGF46900.1"/>
    </source>
</evidence>
<dbReference type="Pfam" id="PF12822">
    <property type="entry name" value="ECF_trnsprt"/>
    <property type="match status" value="1"/>
</dbReference>
<comment type="caution">
    <text evidence="2">The sequence shown here is derived from an EMBL/GenBank/DDBJ whole genome shotgun (WGS) entry which is preliminary data.</text>
</comment>
<evidence type="ECO:0000256" key="1">
    <source>
        <dbReference type="SAM" id="Phobius"/>
    </source>
</evidence>
<proteinExistence type="predicted"/>
<reference evidence="2 3" key="1">
    <citation type="submission" date="2014-07" db="EMBL/GenBank/DDBJ databases">
        <authorList>
            <person name="McCorrison J."/>
            <person name="Sanka R."/>
            <person name="Torralba M."/>
            <person name="Gillis M."/>
            <person name="Haft D.H."/>
            <person name="Methe B."/>
            <person name="Sutton G."/>
            <person name="Nelson K.E."/>
        </authorList>
    </citation>
    <scope>NUCLEOTIDE SEQUENCE [LARGE SCALE GENOMIC DNA]</scope>
    <source>
        <strain evidence="2 3">DNF00314</strain>
    </source>
</reference>
<keyword evidence="1" id="KW-1133">Transmembrane helix</keyword>
<dbReference type="eggNOG" id="COG4684">
    <property type="taxonomic scope" value="Bacteria"/>
</dbReference>